<dbReference type="GO" id="GO:0004601">
    <property type="term" value="F:peroxidase activity"/>
    <property type="evidence" value="ECO:0007669"/>
    <property type="project" value="TreeGrafter"/>
</dbReference>
<evidence type="ECO:0000256" key="8">
    <source>
        <dbReference type="ARBA" id="ARBA00048733"/>
    </source>
</evidence>
<keyword evidence="6 9" id="KW-0408">Iron</keyword>
<evidence type="ECO:0000256" key="1">
    <source>
        <dbReference type="ARBA" id="ARBA00001966"/>
    </source>
</evidence>
<dbReference type="GO" id="GO:0050418">
    <property type="term" value="F:hydroxylamine reductase activity"/>
    <property type="evidence" value="ECO:0007669"/>
    <property type="project" value="TreeGrafter"/>
</dbReference>
<dbReference type="eggNOG" id="COG1151">
    <property type="taxonomic scope" value="Bacteria"/>
</dbReference>
<dbReference type="GO" id="GO:0051539">
    <property type="term" value="F:4 iron, 4 sulfur cluster binding"/>
    <property type="evidence" value="ECO:0007669"/>
    <property type="project" value="UniProtKB-UniRule"/>
</dbReference>
<dbReference type="Gene3D" id="1.20.1270.30">
    <property type="match status" value="1"/>
</dbReference>
<feature type="binding site" evidence="10">
    <location>
        <position position="62"/>
    </location>
    <ligand>
        <name>[4Fe-4S] cluster</name>
        <dbReference type="ChEBI" id="CHEBI:49883"/>
        <label>1</label>
        <note>ligand shared between dimeric partners</note>
    </ligand>
</feature>
<evidence type="ECO:0000256" key="6">
    <source>
        <dbReference type="ARBA" id="ARBA00023004"/>
    </source>
</evidence>
<dbReference type="PIRSF" id="PIRSF005023">
    <property type="entry name" value="CODH"/>
    <property type="match status" value="1"/>
</dbReference>
<dbReference type="AlphaFoldDB" id="K4LID0"/>
<accession>K4LID0</accession>
<evidence type="ECO:0000256" key="4">
    <source>
        <dbReference type="ARBA" id="ARBA00022723"/>
    </source>
</evidence>
<dbReference type="Pfam" id="PF03063">
    <property type="entry name" value="Prismane"/>
    <property type="match status" value="1"/>
</dbReference>
<proteinExistence type="predicted"/>
<dbReference type="InterPro" id="IPR011254">
    <property type="entry name" value="Prismane-like_sf"/>
</dbReference>
<dbReference type="RefSeq" id="WP_015050605.1">
    <property type="nucleotide sequence ID" value="NC_018870.1"/>
</dbReference>
<evidence type="ECO:0000256" key="11">
    <source>
        <dbReference type="SAM" id="MobiDB-lite"/>
    </source>
</evidence>
<dbReference type="GO" id="GO:0042542">
    <property type="term" value="P:response to hydrogen peroxide"/>
    <property type="evidence" value="ECO:0007669"/>
    <property type="project" value="TreeGrafter"/>
</dbReference>
<dbReference type="Gene3D" id="3.40.50.2030">
    <property type="match status" value="2"/>
</dbReference>
<dbReference type="HOGENOM" id="CLU_030631_0_0_9"/>
<feature type="binding site" evidence="10">
    <location>
        <position position="472"/>
    </location>
    <ligand>
        <name>[Ni-4Fe-4S] cluster</name>
        <dbReference type="ChEBI" id="CHEBI:47739"/>
    </ligand>
</feature>
<dbReference type="NCBIfam" id="TIGR01702">
    <property type="entry name" value="CO_DH_cata"/>
    <property type="match status" value="1"/>
</dbReference>
<feature type="binding site" evidence="10">
    <location>
        <position position="502"/>
    </location>
    <ligand>
        <name>[Ni-4Fe-4S] cluster</name>
        <dbReference type="ChEBI" id="CHEBI:47739"/>
    </ligand>
</feature>
<feature type="binding site" evidence="10">
    <location>
        <position position="74"/>
    </location>
    <ligand>
        <name>[4Fe-4S] cluster</name>
        <dbReference type="ChEBI" id="CHEBI:49883"/>
        <label>2</label>
    </ligand>
</feature>
<name>K4LID0_THEPS</name>
<dbReference type="PANTHER" id="PTHR30109:SF4">
    <property type="entry name" value="CARBON MONOXIDE DEHYDROGENASE"/>
    <property type="match status" value="1"/>
</dbReference>
<feature type="binding site" evidence="10">
    <location>
        <position position="319"/>
    </location>
    <ligand>
        <name>[Ni-4Fe-4S] cluster</name>
        <dbReference type="ChEBI" id="CHEBI:47739"/>
    </ligand>
</feature>
<dbReference type="InterPro" id="IPR010047">
    <property type="entry name" value="CODH"/>
</dbReference>
<dbReference type="InterPro" id="IPR016101">
    <property type="entry name" value="CO_DH_a-bundle"/>
</dbReference>
<keyword evidence="3 10" id="KW-0533">Nickel</keyword>
<dbReference type="GO" id="GO:0006091">
    <property type="term" value="P:generation of precursor metabolites and energy"/>
    <property type="evidence" value="ECO:0007669"/>
    <property type="project" value="InterPro"/>
</dbReference>
<evidence type="ECO:0000256" key="7">
    <source>
        <dbReference type="ARBA" id="ARBA00023014"/>
    </source>
</evidence>
<dbReference type="InterPro" id="IPR016099">
    <property type="entry name" value="Prismane-like_a/b-sand"/>
</dbReference>
<evidence type="ECO:0000256" key="3">
    <source>
        <dbReference type="ARBA" id="ARBA00022596"/>
    </source>
</evidence>
<organism evidence="12 13">
    <name type="scientific">Thermacetogenium phaeum (strain ATCC BAA-254 / DSM 26808 / PB)</name>
    <dbReference type="NCBI Taxonomy" id="1089553"/>
    <lineage>
        <taxon>Bacteria</taxon>
        <taxon>Bacillati</taxon>
        <taxon>Bacillota</taxon>
        <taxon>Clostridia</taxon>
        <taxon>Thermoanaerobacterales</taxon>
        <taxon>Thermoanaerobacteraceae</taxon>
        <taxon>Thermacetogenium</taxon>
    </lineage>
</organism>
<feature type="binding site" evidence="10">
    <location>
        <position position="285"/>
    </location>
    <ligand>
        <name>[Ni-4Fe-4S] cluster</name>
        <dbReference type="ChEBI" id="CHEBI:47739"/>
    </ligand>
</feature>
<keyword evidence="7 9" id="KW-0411">Iron-sulfur</keyword>
<dbReference type="KEGG" id="tpz:Tph_c15180"/>
<keyword evidence="5 9" id="KW-0560">Oxidoreductase</keyword>
<dbReference type="GO" id="GO:0043885">
    <property type="term" value="F:anaerobic carbon-monoxide dehydrogenase activity"/>
    <property type="evidence" value="ECO:0007669"/>
    <property type="project" value="UniProtKB-UniRule"/>
</dbReference>
<sequence>MPRFRDTSLQNSKPSVDRKNRIKEPKNIMRTVDPAALEILEYTKENNIITAFDRWSAQQPQCAFGYQGICCRICFAGPCRIKGVEGPGSMGICGARDYTIVARNAIRMMAGGCSAHSDHGRELVEVLYHLAEGHAPDYEVRDPDKLRRVAKKIGLEIEGKSDLDLAKEVAEVAFEDYGRHTSEGCKFLKANICEKRIKKYEETDTMPRAIDREVVEVMHRTHVGVDADPVNLIFGGIKCSLADVTGEHISTDISDILFGTPKPVMSEANLGVIDPDKVNIIVHGHNPVLSQMVVDTARELEEEAKAAGAKGIGISGICCTGNEVLMRNGVPIATSYMAQELAIATGAIDVMVVDVQCIMPGLRNVCECFNTKLVTTMSISKIPGSYHFSFEDSKAKKSAEAIIRLAIEAYKDRKNTGRPVRIPQFKNKLMAGFSLEALLDLFAAINPDNPIKVLTDAIINGEIAGVCALAGCNNLEAVYEKNHTEIVKELAKNNVFMVGTGCVMQAAAKHGLLNYEAVEKYAGPGLKRFIDRLYEANKDKLSDKLPLAFHMGSCVDNSRILDLWTEMANALNVDVPKVPFVATAPEGMSEKAVAIGTWVVASGIPCHVGAMPPLEGSNLVWSVVTCIAHDVFGGYFILETDPQEAAKKLLAALEYRAWKLKVHMKAAEEYGTELCQAF</sequence>
<protein>
    <recommendedName>
        <fullName evidence="9">Carbon monoxide dehydrogenase</fullName>
        <ecNumber evidence="9">1.2.7.4</ecNumber>
    </recommendedName>
</protein>
<dbReference type="Proteomes" id="UP000000467">
    <property type="component" value="Chromosome"/>
</dbReference>
<feature type="compositionally biased region" description="Basic and acidic residues" evidence="11">
    <location>
        <begin position="15"/>
        <end position="24"/>
    </location>
</feature>
<dbReference type="InterPro" id="IPR004137">
    <property type="entry name" value="HCP/CODH"/>
</dbReference>
<dbReference type="GO" id="GO:0016151">
    <property type="term" value="F:nickel cation binding"/>
    <property type="evidence" value="ECO:0007669"/>
    <property type="project" value="InterPro"/>
</dbReference>
<dbReference type="EC" id="1.2.7.4" evidence="9"/>
<dbReference type="PANTHER" id="PTHR30109">
    <property type="entry name" value="HYDROXYLAMINE REDUCTASE"/>
    <property type="match status" value="1"/>
</dbReference>
<dbReference type="STRING" id="1089553.Tph_c15180"/>
<keyword evidence="2 9" id="KW-0004">4Fe-4S</keyword>
<feature type="binding site" evidence="10">
    <location>
        <position position="93"/>
    </location>
    <ligand>
        <name>[4Fe-4S] cluster</name>
        <dbReference type="ChEBI" id="CHEBI:49883"/>
        <label>2</label>
    </ligand>
</feature>
<comment type="cofactor">
    <cofactor evidence="1">
        <name>[4Fe-4S] cluster</name>
        <dbReference type="ChEBI" id="CHEBI:49883"/>
    </cofactor>
</comment>
<comment type="catalytic activity">
    <reaction evidence="8 9">
        <text>CO + 2 oxidized [2Fe-2S]-[ferredoxin] + H2O = 2 reduced [2Fe-2S]-[ferredoxin] + CO2 + 2 H(+)</text>
        <dbReference type="Rhea" id="RHEA:21040"/>
        <dbReference type="Rhea" id="RHEA-COMP:10000"/>
        <dbReference type="Rhea" id="RHEA-COMP:10001"/>
        <dbReference type="ChEBI" id="CHEBI:15377"/>
        <dbReference type="ChEBI" id="CHEBI:15378"/>
        <dbReference type="ChEBI" id="CHEBI:16526"/>
        <dbReference type="ChEBI" id="CHEBI:17245"/>
        <dbReference type="ChEBI" id="CHEBI:33737"/>
        <dbReference type="ChEBI" id="CHEBI:33738"/>
        <dbReference type="EC" id="1.2.7.4"/>
    </reaction>
</comment>
<feature type="binding site" evidence="10">
    <location>
        <position position="79"/>
    </location>
    <ligand>
        <name>[4Fe-4S] cluster</name>
        <dbReference type="ChEBI" id="CHEBI:49883"/>
        <label>2</label>
    </ligand>
</feature>
<dbReference type="EMBL" id="CP003732">
    <property type="protein sequence ID" value="AFV11725.1"/>
    <property type="molecule type" value="Genomic_DNA"/>
</dbReference>
<evidence type="ECO:0000256" key="9">
    <source>
        <dbReference type="PIRNR" id="PIRNR005023"/>
    </source>
</evidence>
<evidence type="ECO:0000313" key="12">
    <source>
        <dbReference type="EMBL" id="AFV11725.1"/>
    </source>
</evidence>
<dbReference type="OrthoDB" id="5478720at2"/>
<feature type="binding site" evidence="10">
    <location>
        <position position="71"/>
    </location>
    <ligand>
        <name>[4Fe-4S] cluster</name>
        <dbReference type="ChEBI" id="CHEBI:49883"/>
        <label>2</label>
    </ligand>
</feature>
<feature type="binding site" evidence="10">
    <location>
        <position position="357"/>
    </location>
    <ligand>
        <name>[Ni-4Fe-4S] cluster</name>
        <dbReference type="ChEBI" id="CHEBI:47739"/>
    </ligand>
</feature>
<dbReference type="SUPFAM" id="SSF56821">
    <property type="entry name" value="Prismane protein-like"/>
    <property type="match status" value="1"/>
</dbReference>
<evidence type="ECO:0000256" key="5">
    <source>
        <dbReference type="ARBA" id="ARBA00023002"/>
    </source>
</evidence>
<keyword evidence="4 9" id="KW-0479">Metal-binding</keyword>
<evidence type="ECO:0000313" key="13">
    <source>
        <dbReference type="Proteomes" id="UP000000467"/>
    </source>
</evidence>
<evidence type="ECO:0000256" key="2">
    <source>
        <dbReference type="ARBA" id="ARBA00022485"/>
    </source>
</evidence>
<feature type="binding site" evidence="10">
    <location>
        <position position="70"/>
    </location>
    <ligand>
        <name>[4Fe-4S] cluster</name>
        <dbReference type="ChEBI" id="CHEBI:49883"/>
        <label>1</label>
        <note>ligand shared between dimeric partners</note>
    </ligand>
</feature>
<reference evidence="12 13" key="1">
    <citation type="journal article" date="2012" name="BMC Genomics">
        <title>Genome-guided analysis of physiological and morphological traits of the fermentative acetate oxidizer Thermacetogenium phaeum.</title>
        <authorList>
            <person name="Oehler D."/>
            <person name="Poehlein A."/>
            <person name="Leimbach A."/>
            <person name="Muller N."/>
            <person name="Daniel R."/>
            <person name="Gottschalk G."/>
            <person name="Schink B."/>
        </authorList>
    </citation>
    <scope>NUCLEOTIDE SEQUENCE [LARGE SCALE GENOMIC DNA]</scope>
    <source>
        <strain evidence="13">ATCC BAA-254 / DSM 26808 / PB</strain>
    </source>
</reference>
<gene>
    <name evidence="12" type="primary">acsB</name>
    <name evidence="12" type="ordered locus">Tph_c15180</name>
</gene>
<feature type="region of interest" description="Disordered" evidence="11">
    <location>
        <begin position="1"/>
        <end position="24"/>
    </location>
</feature>
<keyword evidence="13" id="KW-1185">Reference proteome</keyword>
<evidence type="ECO:0000256" key="10">
    <source>
        <dbReference type="PIRSR" id="PIRSR005023-1"/>
    </source>
</evidence>
<feature type="binding site" evidence="10">
    <location>
        <position position="554"/>
    </location>
    <ligand>
        <name>[Ni-4Fe-4S] cluster</name>
        <dbReference type="ChEBI" id="CHEBI:47739"/>
    </ligand>
</feature>